<dbReference type="EMBL" id="DF238814">
    <property type="protein sequence ID" value="GAC97864.1"/>
    <property type="molecule type" value="Genomic_DNA"/>
</dbReference>
<evidence type="ECO:0000313" key="2">
    <source>
        <dbReference type="EMBL" id="GAC97864.1"/>
    </source>
</evidence>
<dbReference type="GeneID" id="24110730"/>
<reference evidence="3" key="1">
    <citation type="journal article" date="2013" name="Genome Announc.">
        <title>Draft genome sequence of the basidiomycetous yeast-like fungus Pseudozyma hubeiensis SY62, which produces an abundant amount of the biosurfactant mannosylerythritol lipids.</title>
        <authorList>
            <person name="Konishi M."/>
            <person name="Hatada Y."/>
            <person name="Horiuchi J."/>
        </authorList>
    </citation>
    <scope>NUCLEOTIDE SEQUENCE [LARGE SCALE GENOMIC DNA]</scope>
    <source>
        <strain evidence="3">SY62</strain>
    </source>
</reference>
<feature type="compositionally biased region" description="Polar residues" evidence="1">
    <location>
        <begin position="64"/>
        <end position="79"/>
    </location>
</feature>
<sequence>MLLTETQGGKSQTTSRHPRLQVSHCLIRKIFGRQENAQGFATSPPSRRDEVASCGRAMMADRALQSQGSAEAARNSSVDPAQASLERSLAAAACSEISRISRFRGGNRQRGQSGRCLVKINVDLRSGRRSFTIPRTAPRINFEAASSILP</sequence>
<accession>R9P954</accession>
<proteinExistence type="predicted"/>
<keyword evidence="3" id="KW-1185">Reference proteome</keyword>
<dbReference type="RefSeq" id="XP_012191451.1">
    <property type="nucleotide sequence ID" value="XM_012336061.1"/>
</dbReference>
<organism evidence="2 3">
    <name type="scientific">Pseudozyma hubeiensis (strain SY62)</name>
    <name type="common">Yeast</name>
    <dbReference type="NCBI Taxonomy" id="1305764"/>
    <lineage>
        <taxon>Eukaryota</taxon>
        <taxon>Fungi</taxon>
        <taxon>Dikarya</taxon>
        <taxon>Basidiomycota</taxon>
        <taxon>Ustilaginomycotina</taxon>
        <taxon>Ustilaginomycetes</taxon>
        <taxon>Ustilaginales</taxon>
        <taxon>Ustilaginaceae</taxon>
        <taxon>Pseudozyma</taxon>
    </lineage>
</organism>
<feature type="region of interest" description="Disordered" evidence="1">
    <location>
        <begin position="62"/>
        <end position="82"/>
    </location>
</feature>
<dbReference type="AlphaFoldDB" id="R9P954"/>
<evidence type="ECO:0000256" key="1">
    <source>
        <dbReference type="SAM" id="MobiDB-lite"/>
    </source>
</evidence>
<name>R9P954_PSEHS</name>
<evidence type="ECO:0000313" key="3">
    <source>
        <dbReference type="Proteomes" id="UP000014071"/>
    </source>
</evidence>
<protein>
    <submittedName>
        <fullName evidence="2">PAK1IP1 protein</fullName>
    </submittedName>
</protein>
<dbReference type="HOGENOM" id="CLU_1741395_0_0_1"/>
<dbReference type="Proteomes" id="UP000014071">
    <property type="component" value="Unassembled WGS sequence"/>
</dbReference>
<gene>
    <name evidence="2" type="ORF">PHSY_005452</name>
</gene>